<dbReference type="EMBL" id="BAAAUX010000002">
    <property type="protein sequence ID" value="GAA2775467.1"/>
    <property type="molecule type" value="Genomic_DNA"/>
</dbReference>
<dbReference type="RefSeq" id="WP_344677630.1">
    <property type="nucleotide sequence ID" value="NZ_BAAAUX010000002.1"/>
</dbReference>
<feature type="compositionally biased region" description="Basic and acidic residues" evidence="1">
    <location>
        <begin position="122"/>
        <end position="144"/>
    </location>
</feature>
<keyword evidence="3" id="KW-1185">Reference proteome</keyword>
<feature type="compositionally biased region" description="Basic and acidic residues" evidence="1">
    <location>
        <begin position="74"/>
        <end position="85"/>
    </location>
</feature>
<feature type="region of interest" description="Disordered" evidence="1">
    <location>
        <begin position="63"/>
        <end position="85"/>
    </location>
</feature>
<evidence type="ECO:0000313" key="3">
    <source>
        <dbReference type="Proteomes" id="UP001500979"/>
    </source>
</evidence>
<feature type="compositionally biased region" description="Basic and acidic residues" evidence="1">
    <location>
        <begin position="152"/>
        <end position="164"/>
    </location>
</feature>
<evidence type="ECO:0000256" key="1">
    <source>
        <dbReference type="SAM" id="MobiDB-lite"/>
    </source>
</evidence>
<feature type="region of interest" description="Disordered" evidence="1">
    <location>
        <begin position="92"/>
        <end position="111"/>
    </location>
</feature>
<dbReference type="Proteomes" id="UP001500979">
    <property type="component" value="Unassembled WGS sequence"/>
</dbReference>
<reference evidence="2 3" key="1">
    <citation type="journal article" date="2019" name="Int. J. Syst. Evol. Microbiol.">
        <title>The Global Catalogue of Microorganisms (GCM) 10K type strain sequencing project: providing services to taxonomists for standard genome sequencing and annotation.</title>
        <authorList>
            <consortium name="The Broad Institute Genomics Platform"/>
            <consortium name="The Broad Institute Genome Sequencing Center for Infectious Disease"/>
            <person name="Wu L."/>
            <person name="Ma J."/>
        </authorList>
    </citation>
    <scope>NUCLEOTIDE SEQUENCE [LARGE SCALE GENOMIC DNA]</scope>
    <source>
        <strain evidence="2 3">JCM 9383</strain>
    </source>
</reference>
<organism evidence="2 3">
    <name type="scientific">Saccharopolyspora taberi</name>
    <dbReference type="NCBI Taxonomy" id="60895"/>
    <lineage>
        <taxon>Bacteria</taxon>
        <taxon>Bacillati</taxon>
        <taxon>Actinomycetota</taxon>
        <taxon>Actinomycetes</taxon>
        <taxon>Pseudonocardiales</taxon>
        <taxon>Pseudonocardiaceae</taxon>
        <taxon>Saccharopolyspora</taxon>
    </lineage>
</organism>
<sequence length="294" mass="33324">MVQLRDWPINVIPRNSGDVAQAVELLCSRVHWNDANRRVLERLLEPWFAEGWHVQAVLHALDHRPDGSPQARRGKNETADEFTRNRLRHWYDESPQAETAHSKLPPPRPGLEFGRYLVLQQERQRREAPRSAPRLTERGEQARDRARRAARTRVDPVQRGRDQDERVRAAMDSLLPPGATEPVRLPADAPRARLRDSTRDIADFAARRSLVRSDPRVRRCVQEIADGGGKPTREQLQVLRGAVLQARQNARLASLDAATPGPELTPEAQRILDFLDNVIDVGNTVDATLAALER</sequence>
<gene>
    <name evidence="2" type="ORF">GCM10010470_04560</name>
</gene>
<feature type="region of interest" description="Disordered" evidence="1">
    <location>
        <begin position="122"/>
        <end position="164"/>
    </location>
</feature>
<name>A0ABN3V2N2_9PSEU</name>
<proteinExistence type="predicted"/>
<accession>A0ABN3V2N2</accession>
<evidence type="ECO:0000313" key="2">
    <source>
        <dbReference type="EMBL" id="GAA2775467.1"/>
    </source>
</evidence>
<protein>
    <submittedName>
        <fullName evidence="2">Uncharacterized protein</fullName>
    </submittedName>
</protein>
<comment type="caution">
    <text evidence="2">The sequence shown here is derived from an EMBL/GenBank/DDBJ whole genome shotgun (WGS) entry which is preliminary data.</text>
</comment>